<feature type="transmembrane region" description="Helical" evidence="4">
    <location>
        <begin position="155"/>
        <end position="178"/>
    </location>
</feature>
<dbReference type="InterPro" id="IPR005467">
    <property type="entry name" value="His_kinase_dom"/>
</dbReference>
<keyword evidence="2 6" id="KW-0418">Kinase</keyword>
<keyword evidence="4" id="KW-0472">Membrane</keyword>
<dbReference type="OrthoDB" id="9813412at2"/>
<dbReference type="GO" id="GO:0046983">
    <property type="term" value="F:protein dimerization activity"/>
    <property type="evidence" value="ECO:0007669"/>
    <property type="project" value="InterPro"/>
</dbReference>
<dbReference type="PROSITE" id="PS50109">
    <property type="entry name" value="HIS_KIN"/>
    <property type="match status" value="1"/>
</dbReference>
<dbReference type="Gene3D" id="1.20.5.1930">
    <property type="match status" value="1"/>
</dbReference>
<feature type="transmembrane region" description="Helical" evidence="4">
    <location>
        <begin position="225"/>
        <end position="248"/>
    </location>
</feature>
<keyword evidence="3" id="KW-0902">Two-component regulatory system</keyword>
<dbReference type="InterPro" id="IPR036890">
    <property type="entry name" value="HATPase_C_sf"/>
</dbReference>
<dbReference type="Pfam" id="PF17158">
    <property type="entry name" value="MASE4"/>
    <property type="match status" value="1"/>
</dbReference>
<dbReference type="GO" id="GO:0016020">
    <property type="term" value="C:membrane"/>
    <property type="evidence" value="ECO:0007669"/>
    <property type="project" value="InterPro"/>
</dbReference>
<feature type="transmembrane region" description="Helical" evidence="4">
    <location>
        <begin position="198"/>
        <end position="218"/>
    </location>
</feature>
<evidence type="ECO:0000256" key="2">
    <source>
        <dbReference type="ARBA" id="ARBA00022777"/>
    </source>
</evidence>
<evidence type="ECO:0000313" key="7">
    <source>
        <dbReference type="Proteomes" id="UP000280434"/>
    </source>
</evidence>
<evidence type="ECO:0000256" key="3">
    <source>
        <dbReference type="ARBA" id="ARBA00023012"/>
    </source>
</evidence>
<accession>A0A494XIT8</accession>
<dbReference type="Pfam" id="PF07730">
    <property type="entry name" value="HisKA_3"/>
    <property type="match status" value="1"/>
</dbReference>
<dbReference type="InterPro" id="IPR003594">
    <property type="entry name" value="HATPase_dom"/>
</dbReference>
<protein>
    <submittedName>
        <fullName evidence="6">Sensor histidine kinase</fullName>
    </submittedName>
</protein>
<keyword evidence="7" id="KW-1185">Reference proteome</keyword>
<keyword evidence="1" id="KW-0808">Transferase</keyword>
<gene>
    <name evidence="6" type="ORF">D7S89_06035</name>
</gene>
<proteinExistence type="predicted"/>
<feature type="domain" description="Histidine kinase" evidence="5">
    <location>
        <begin position="369"/>
        <end position="565"/>
    </location>
</feature>
<dbReference type="CDD" id="cd16917">
    <property type="entry name" value="HATPase_UhpB-NarQ-NarX-like"/>
    <property type="match status" value="1"/>
</dbReference>
<dbReference type="RefSeq" id="WP_121276622.1">
    <property type="nucleotide sequence ID" value="NZ_RBZV01000002.1"/>
</dbReference>
<reference evidence="6 7" key="1">
    <citation type="submission" date="2018-10" db="EMBL/GenBank/DDBJ databases">
        <title>Paraburkholderia sp. 7MK8-2, isolated from soil.</title>
        <authorList>
            <person name="Gao Z.-H."/>
            <person name="Qiu L.-H."/>
        </authorList>
    </citation>
    <scope>NUCLEOTIDE SEQUENCE [LARGE SCALE GENOMIC DNA]</scope>
    <source>
        <strain evidence="6 7">7MK8-2</strain>
    </source>
</reference>
<dbReference type="PANTHER" id="PTHR24421">
    <property type="entry name" value="NITRATE/NITRITE SENSOR PROTEIN NARX-RELATED"/>
    <property type="match status" value="1"/>
</dbReference>
<keyword evidence="4" id="KW-0812">Transmembrane</keyword>
<sequence length="573" mass="63458">MSELSDDSKVFFSTLRPERRERQFAIGVVLVSLVLFCAIVPFVRVPLARIWAFIPIYESAMVVSDVLTAALLIGQFSILRAPALLILAAGYLLTACAAAAHMLTFPGLFTPEGLLGAGPQTTAWLYMFWHALFPLAVIAYTLAPREQRLEPPHRASPALPVLVCISSALLIVGAFTALTTVGQSLMPTILEQERYTPVYIGVIAAVWSISFIALAVLWHRRPHSVLDLWLLVVLCAWLFDIALSSALNRHRFDLGFYAGRVFGLVAATFVLITLTFENVKLYARVVKALDNERLEHRLVLEKTAELNEAKALLEERVATRTAALAASNRDLQHEVAERMRAETALKQSQAELREVAAIGASAREQEKRHIARELHDELAQTLATLRLELDRLGERLPAEDSLAIGKLPGMRALIDEAVTSTRRIASDLRPLMLDDLGLVPAVQWLVQGFRKRYGIECDLFVEPEDLELDEPQASTTFRIMQESLQNVAKHAHASRVMVSLVREDGEVQLLVRDNGLGFDAAAPRKLNSFGLAGLRERSYLVEGRLTIESSPGQGTTIDVRIPLAVQTQERQSS</sequence>
<dbReference type="PANTHER" id="PTHR24421:SF59">
    <property type="entry name" value="OXYGEN SENSOR HISTIDINE KINASE NREB"/>
    <property type="match status" value="1"/>
</dbReference>
<feature type="transmembrane region" description="Helical" evidence="4">
    <location>
        <begin position="50"/>
        <end position="72"/>
    </location>
</feature>
<dbReference type="SUPFAM" id="SSF55874">
    <property type="entry name" value="ATPase domain of HSP90 chaperone/DNA topoisomerase II/histidine kinase"/>
    <property type="match status" value="1"/>
</dbReference>
<dbReference type="SMART" id="SM00387">
    <property type="entry name" value="HATPase_c"/>
    <property type="match status" value="1"/>
</dbReference>
<dbReference type="InterPro" id="IPR011712">
    <property type="entry name" value="Sig_transdc_His_kin_sub3_dim/P"/>
</dbReference>
<feature type="transmembrane region" description="Helical" evidence="4">
    <location>
        <begin position="254"/>
        <end position="274"/>
    </location>
</feature>
<dbReference type="Pfam" id="PF02518">
    <property type="entry name" value="HATPase_c"/>
    <property type="match status" value="1"/>
</dbReference>
<feature type="transmembrane region" description="Helical" evidence="4">
    <location>
        <begin position="24"/>
        <end position="44"/>
    </location>
</feature>
<feature type="transmembrane region" description="Helical" evidence="4">
    <location>
        <begin position="84"/>
        <end position="103"/>
    </location>
</feature>
<name>A0A494XIT8_9BURK</name>
<keyword evidence="4" id="KW-1133">Transmembrane helix</keyword>
<feature type="transmembrane region" description="Helical" evidence="4">
    <location>
        <begin position="123"/>
        <end position="143"/>
    </location>
</feature>
<evidence type="ECO:0000259" key="5">
    <source>
        <dbReference type="PROSITE" id="PS50109"/>
    </source>
</evidence>
<evidence type="ECO:0000256" key="4">
    <source>
        <dbReference type="SAM" id="Phobius"/>
    </source>
</evidence>
<dbReference type="EMBL" id="RBZV01000002">
    <property type="protein sequence ID" value="RKP50655.1"/>
    <property type="molecule type" value="Genomic_DNA"/>
</dbReference>
<dbReference type="Gene3D" id="3.30.565.10">
    <property type="entry name" value="Histidine kinase-like ATPase, C-terminal domain"/>
    <property type="match status" value="1"/>
</dbReference>
<dbReference type="Proteomes" id="UP000280434">
    <property type="component" value="Unassembled WGS sequence"/>
</dbReference>
<dbReference type="GO" id="GO:0000155">
    <property type="term" value="F:phosphorelay sensor kinase activity"/>
    <property type="evidence" value="ECO:0007669"/>
    <property type="project" value="InterPro"/>
</dbReference>
<evidence type="ECO:0000256" key="1">
    <source>
        <dbReference type="ARBA" id="ARBA00022679"/>
    </source>
</evidence>
<evidence type="ECO:0000313" key="6">
    <source>
        <dbReference type="EMBL" id="RKP50655.1"/>
    </source>
</evidence>
<organism evidence="6 7">
    <name type="scientific">Trinickia fusca</name>
    <dbReference type="NCBI Taxonomy" id="2419777"/>
    <lineage>
        <taxon>Bacteria</taxon>
        <taxon>Pseudomonadati</taxon>
        <taxon>Pseudomonadota</taxon>
        <taxon>Betaproteobacteria</taxon>
        <taxon>Burkholderiales</taxon>
        <taxon>Burkholderiaceae</taxon>
        <taxon>Trinickia</taxon>
    </lineage>
</organism>
<dbReference type="InterPro" id="IPR033424">
    <property type="entry name" value="MASE4"/>
</dbReference>
<dbReference type="AlphaFoldDB" id="A0A494XIT8"/>
<comment type="caution">
    <text evidence="6">The sequence shown here is derived from an EMBL/GenBank/DDBJ whole genome shotgun (WGS) entry which is preliminary data.</text>
</comment>
<dbReference type="InterPro" id="IPR050482">
    <property type="entry name" value="Sensor_HK_TwoCompSys"/>
</dbReference>